<dbReference type="Pfam" id="PF00656">
    <property type="entry name" value="Peptidase_C14"/>
    <property type="match status" value="1"/>
</dbReference>
<dbReference type="InterPro" id="IPR004843">
    <property type="entry name" value="Calcineurin-like_PHP"/>
</dbReference>
<dbReference type="PROSITE" id="PS00125">
    <property type="entry name" value="SER_THR_PHOSPHATASE"/>
    <property type="match status" value="1"/>
</dbReference>
<keyword evidence="6" id="KW-0378">Hydrolase</keyword>
<feature type="region of interest" description="Disordered" evidence="7">
    <location>
        <begin position="1090"/>
        <end position="1114"/>
    </location>
</feature>
<organism evidence="9 10">
    <name type="scientific">Durusdinium trenchii</name>
    <dbReference type="NCBI Taxonomy" id="1381693"/>
    <lineage>
        <taxon>Eukaryota</taxon>
        <taxon>Sar</taxon>
        <taxon>Alveolata</taxon>
        <taxon>Dinophyceae</taxon>
        <taxon>Suessiales</taxon>
        <taxon>Symbiodiniaceae</taxon>
        <taxon>Durusdinium</taxon>
    </lineage>
</organism>
<comment type="caution">
    <text evidence="9">The sequence shown here is derived from an EMBL/GenBank/DDBJ whole genome shotgun (WGS) entry which is preliminary data.</text>
</comment>
<sequence>MAEDEVFIHILDLLEMQDEFEASTGSDRDSEVGDDLSSVASDLEDEEEDWDPRDESCWKLSPMEVSKAIQDLRARRLPAIEVCKKIVRSVIVHYSHQPNVIHIPAPEVGSRFVVVGDLHGHFGDLRHLLEDHGEPSPGPKGAVRFLFNGDFVDRGTWGPEVLLLLYALKIKSPSAVYLNRGNHEDQSQNQLPDNGFVHSHCTRAFGADALPMLPLCHVIGNEIFVVHGGLPMDPIVTLQDINAIDRRHDVPIKHCALMGYPKGQKVVARKDLGLKDGEKVFKGSKGQTYSTDTHTSATSPKWEKNKFELDHDDKALKLHFEVMTRQGRSPLRIASVTVEWPDLQPGVHAVDDYVVKPEAPGVKDTAAIRVACTLTTGWKPKREPTRKALFVGICYKGTPHVLPQSDRDAEQMKVYLCDKWGFVDSPEHTKLLKDGAGSKPETKPTKSNIRAALSWLAHDAVAGDSLLFFYSGHGSQKPNLHDREKDGFDEALVPCDVDENGVLVDDEINELLVQPLPERVRLTCILDCCHSGSGLDLAYRWSPYMTEKGWKLDKGGYYSDADVICISGCADDQTSTSVPILGLGRPENLPQRDGMPSGLCAASLCVAMEVHEEQCKMNWMEMLNIMATVLKDMDFKQEVQLSSSQKFDLTRQFGFHDCIPNSNKFRGAVDGGDGGHPFYSARNLLQDEKFMSSDVMVSMQRAGLVQPLKQAQAELVVLDPAVSPKSSWCRLFERVRKSNDAIVRFSGGAQDEVVVRIFGAPELEEEIDIIYSSEKERLRQRQHRIFVSLLWSDPVAKPGLRGPSKRGAGAFFDSKVTQEFLKVNKLKVLLRSHEKRQEGFSVEHANSKGHMIAATIFSASNYPKGAGEPAGNKAAVVVLEPKEPGNLANSLVSWPAWRVGFQDGIMPSTMLSDELKAKFQEAQAALTLGPRARALAKLRELTYCVRPQLLGYWQALDTEGNGTISKEHWATAMRAVVISDDDFPWEWLEPYMLRTHGDQFNYAVFLSQYGNSLARKLANRFYGGSMMAILPGVKSKADIEKAWSTVDRNGDGRLSYQELRPLLRGAGGFGDDSSDKITVEDHIYSALAPASEHGGRTRGAHRTTKDGAARKLPSQDLEMRKLLKALGFREEDAGRLVQAADGMLGG</sequence>
<evidence type="ECO:0000256" key="3">
    <source>
        <dbReference type="ARBA" id="ARBA00022723"/>
    </source>
</evidence>
<evidence type="ECO:0000313" key="9">
    <source>
        <dbReference type="EMBL" id="CAK9012616.1"/>
    </source>
</evidence>
<dbReference type="InterPro" id="IPR011992">
    <property type="entry name" value="EF-hand-dom_pair"/>
</dbReference>
<keyword evidence="10" id="KW-1185">Reference proteome</keyword>
<dbReference type="PANTHER" id="PTHR45668">
    <property type="entry name" value="SERINE/THREONINE-PROTEIN PHOSPHATASE 5-RELATED"/>
    <property type="match status" value="1"/>
</dbReference>
<dbReference type="InterPro" id="IPR002048">
    <property type="entry name" value="EF_hand_dom"/>
</dbReference>
<evidence type="ECO:0000259" key="8">
    <source>
        <dbReference type="PROSITE" id="PS50222"/>
    </source>
</evidence>
<dbReference type="Gene3D" id="1.10.238.10">
    <property type="entry name" value="EF-hand"/>
    <property type="match status" value="1"/>
</dbReference>
<evidence type="ECO:0000256" key="5">
    <source>
        <dbReference type="ARBA" id="ARBA00023211"/>
    </source>
</evidence>
<evidence type="ECO:0000256" key="1">
    <source>
        <dbReference type="ARBA" id="ARBA00001936"/>
    </source>
</evidence>
<dbReference type="PROSITE" id="PS50222">
    <property type="entry name" value="EF_HAND_2"/>
    <property type="match status" value="2"/>
</dbReference>
<dbReference type="PRINTS" id="PR00114">
    <property type="entry name" value="STPHPHTASE"/>
</dbReference>
<evidence type="ECO:0000256" key="6">
    <source>
        <dbReference type="RuleBase" id="RU004273"/>
    </source>
</evidence>
<dbReference type="InterPro" id="IPR006186">
    <property type="entry name" value="Ser/Thr-sp_prot-phosphatase"/>
</dbReference>
<dbReference type="EC" id="3.1.3.16" evidence="6"/>
<dbReference type="Gene3D" id="3.40.50.12660">
    <property type="match status" value="1"/>
</dbReference>
<feature type="region of interest" description="Disordered" evidence="7">
    <location>
        <begin position="21"/>
        <end position="54"/>
    </location>
</feature>
<reference evidence="9 10" key="1">
    <citation type="submission" date="2024-02" db="EMBL/GenBank/DDBJ databases">
        <authorList>
            <person name="Chen Y."/>
            <person name="Shah S."/>
            <person name="Dougan E. K."/>
            <person name="Thang M."/>
            <person name="Chan C."/>
        </authorList>
    </citation>
    <scope>NUCLEOTIDE SEQUENCE [LARGE SCALE GENOMIC DNA]</scope>
</reference>
<dbReference type="InterPro" id="IPR029052">
    <property type="entry name" value="Metallo-depent_PP-like"/>
</dbReference>
<protein>
    <recommendedName>
        <fullName evidence="6">Serine/threonine-protein phosphatase</fullName>
        <ecNumber evidence="6">3.1.3.16</ecNumber>
    </recommendedName>
</protein>
<dbReference type="Gene3D" id="3.60.21.10">
    <property type="match status" value="2"/>
</dbReference>
<dbReference type="SMART" id="SM00054">
    <property type="entry name" value="EFh"/>
    <property type="match status" value="2"/>
</dbReference>
<dbReference type="Proteomes" id="UP001642484">
    <property type="component" value="Unassembled WGS sequence"/>
</dbReference>
<dbReference type="InterPro" id="IPR011600">
    <property type="entry name" value="Pept_C14_caspase"/>
</dbReference>
<comment type="catalytic activity">
    <reaction evidence="6">
        <text>O-phospho-L-threonyl-[protein] + H2O = L-threonyl-[protein] + phosphate</text>
        <dbReference type="Rhea" id="RHEA:47004"/>
        <dbReference type="Rhea" id="RHEA-COMP:11060"/>
        <dbReference type="Rhea" id="RHEA-COMP:11605"/>
        <dbReference type="ChEBI" id="CHEBI:15377"/>
        <dbReference type="ChEBI" id="CHEBI:30013"/>
        <dbReference type="ChEBI" id="CHEBI:43474"/>
        <dbReference type="ChEBI" id="CHEBI:61977"/>
        <dbReference type="EC" id="3.1.3.16"/>
    </reaction>
</comment>
<keyword evidence="3" id="KW-0479">Metal-binding</keyword>
<dbReference type="PANTHER" id="PTHR45668:SF5">
    <property type="entry name" value="SERINE_THREONINE-PROTEIN PHOSPHATASE 5"/>
    <property type="match status" value="1"/>
</dbReference>
<comment type="cofactor">
    <cofactor evidence="1">
        <name>Mn(2+)</name>
        <dbReference type="ChEBI" id="CHEBI:29035"/>
    </cofactor>
</comment>
<evidence type="ECO:0000256" key="4">
    <source>
        <dbReference type="ARBA" id="ARBA00022837"/>
    </source>
</evidence>
<evidence type="ECO:0000256" key="7">
    <source>
        <dbReference type="SAM" id="MobiDB-lite"/>
    </source>
</evidence>
<gene>
    <name evidence="9" type="ORF">CCMP2556_LOCUS10926</name>
</gene>
<dbReference type="SUPFAM" id="SSF47473">
    <property type="entry name" value="EF-hand"/>
    <property type="match status" value="1"/>
</dbReference>
<dbReference type="EMBL" id="CAXAMN010005147">
    <property type="protein sequence ID" value="CAK9012616.1"/>
    <property type="molecule type" value="Genomic_DNA"/>
</dbReference>
<proteinExistence type="inferred from homology"/>
<dbReference type="SMART" id="SM00156">
    <property type="entry name" value="PP2Ac"/>
    <property type="match status" value="1"/>
</dbReference>
<dbReference type="PROSITE" id="PS00018">
    <property type="entry name" value="EF_HAND_1"/>
    <property type="match status" value="1"/>
</dbReference>
<dbReference type="Pfam" id="PF00149">
    <property type="entry name" value="Metallophos"/>
    <property type="match status" value="1"/>
</dbReference>
<name>A0ABP0JE29_9DINO</name>
<dbReference type="InterPro" id="IPR018247">
    <property type="entry name" value="EF_Hand_1_Ca_BS"/>
</dbReference>
<evidence type="ECO:0000313" key="10">
    <source>
        <dbReference type="Proteomes" id="UP001642484"/>
    </source>
</evidence>
<evidence type="ECO:0000256" key="2">
    <source>
        <dbReference type="ARBA" id="ARBA00008294"/>
    </source>
</evidence>
<dbReference type="InterPro" id="IPR051134">
    <property type="entry name" value="PPP_phosphatase"/>
</dbReference>
<accession>A0ABP0JE29</accession>
<feature type="compositionally biased region" description="Acidic residues" evidence="7">
    <location>
        <begin position="42"/>
        <end position="52"/>
    </location>
</feature>
<comment type="similarity">
    <text evidence="2 6">Belongs to the PPP phosphatase family.</text>
</comment>
<dbReference type="SUPFAM" id="SSF56300">
    <property type="entry name" value="Metallo-dependent phosphatases"/>
    <property type="match status" value="2"/>
</dbReference>
<feature type="domain" description="EF-hand" evidence="8">
    <location>
        <begin position="1034"/>
        <end position="1069"/>
    </location>
</feature>
<keyword evidence="4" id="KW-0106">Calcium</keyword>
<keyword evidence="5" id="KW-0464">Manganese</keyword>
<feature type="domain" description="EF-hand" evidence="8">
    <location>
        <begin position="944"/>
        <end position="979"/>
    </location>
</feature>